<dbReference type="InterPro" id="IPR046331">
    <property type="entry name" value="GPAM1-like"/>
</dbReference>
<dbReference type="AlphaFoldDB" id="A0A9Q9B140"/>
<dbReference type="Pfam" id="PF12572">
    <property type="entry name" value="DUF3752"/>
    <property type="match status" value="1"/>
</dbReference>
<feature type="compositionally biased region" description="Low complexity" evidence="1">
    <location>
        <begin position="106"/>
        <end position="122"/>
    </location>
</feature>
<sequence length="296" mass="31677">MSDTTPNLPPHLLAKRKRQQEEETQDQTATASGAKRASSPDESEKRRKIGPSLPAPQPEQPQPRRVAGPAPPPAPLDERPSAPLPSSQNNDSDSDSDDDFGPSLPSASNATSASTHTANDNNETTESTTPAKPKRDDWMMLPPKQDDLAARLDPLQARPTKFAGKNAHQGDTDSSAWHETPEQKQKRLQDEMMGISSGGSKPGGGSGGAARVDAAKSAKAKKDEAAHRIVNEKRGPSLMEQHEKTKGPEAVDDDPSKRAFDREKDMGGKTISSSQKREMLNKAAGFAGKFSGGSYL</sequence>
<dbReference type="OrthoDB" id="73491at2759"/>
<gene>
    <name evidence="3" type="ORF">Slin15195_G077200</name>
</gene>
<dbReference type="InterPro" id="IPR022226">
    <property type="entry name" value="DUF3752"/>
</dbReference>
<organism evidence="3 4">
    <name type="scientific">Septoria linicola</name>
    <dbReference type="NCBI Taxonomy" id="215465"/>
    <lineage>
        <taxon>Eukaryota</taxon>
        <taxon>Fungi</taxon>
        <taxon>Dikarya</taxon>
        <taxon>Ascomycota</taxon>
        <taxon>Pezizomycotina</taxon>
        <taxon>Dothideomycetes</taxon>
        <taxon>Dothideomycetidae</taxon>
        <taxon>Mycosphaerellales</taxon>
        <taxon>Mycosphaerellaceae</taxon>
        <taxon>Septoria</taxon>
    </lineage>
</organism>
<protein>
    <recommendedName>
        <fullName evidence="2">DUF3752 domain-containing protein</fullName>
    </recommendedName>
</protein>
<feature type="compositionally biased region" description="Basic and acidic residues" evidence="1">
    <location>
        <begin position="213"/>
        <end position="267"/>
    </location>
</feature>
<dbReference type="PANTHER" id="PTHR46370">
    <property type="entry name" value="GPALPP MOTIFS-CONTAINING PROTEIN 1"/>
    <property type="match status" value="1"/>
</dbReference>
<feature type="domain" description="DUF3752" evidence="2">
    <location>
        <begin position="142"/>
        <end position="291"/>
    </location>
</feature>
<feature type="compositionally biased region" description="Basic and acidic residues" evidence="1">
    <location>
        <begin position="133"/>
        <end position="150"/>
    </location>
</feature>
<evidence type="ECO:0000313" key="4">
    <source>
        <dbReference type="Proteomes" id="UP001056384"/>
    </source>
</evidence>
<name>A0A9Q9B140_9PEZI</name>
<feature type="compositionally biased region" description="Basic and acidic residues" evidence="1">
    <location>
        <begin position="179"/>
        <end position="190"/>
    </location>
</feature>
<reference evidence="3" key="1">
    <citation type="submission" date="2022-06" db="EMBL/GenBank/DDBJ databases">
        <title>Complete genome sequences of two strains of the flax pathogen Septoria linicola.</title>
        <authorList>
            <person name="Lapalu N."/>
            <person name="Simon A."/>
            <person name="Demenou B."/>
            <person name="Paumier D."/>
            <person name="Guillot M.-P."/>
            <person name="Gout L."/>
            <person name="Valade R."/>
        </authorList>
    </citation>
    <scope>NUCLEOTIDE SEQUENCE</scope>
    <source>
        <strain evidence="3">SE15195</strain>
    </source>
</reference>
<dbReference type="Proteomes" id="UP001056384">
    <property type="component" value="Chromosome 6"/>
</dbReference>
<proteinExistence type="predicted"/>
<accession>A0A9Q9B140</accession>
<dbReference type="EMBL" id="CP099423">
    <property type="protein sequence ID" value="USW54401.1"/>
    <property type="molecule type" value="Genomic_DNA"/>
</dbReference>
<evidence type="ECO:0000256" key="1">
    <source>
        <dbReference type="SAM" id="MobiDB-lite"/>
    </source>
</evidence>
<keyword evidence="4" id="KW-1185">Reference proteome</keyword>
<evidence type="ECO:0000313" key="3">
    <source>
        <dbReference type="EMBL" id="USW54401.1"/>
    </source>
</evidence>
<feature type="compositionally biased region" description="Gly residues" evidence="1">
    <location>
        <begin position="196"/>
        <end position="208"/>
    </location>
</feature>
<feature type="region of interest" description="Disordered" evidence="1">
    <location>
        <begin position="1"/>
        <end position="276"/>
    </location>
</feature>
<dbReference type="PANTHER" id="PTHR46370:SF1">
    <property type="entry name" value="GPALPP MOTIFS-CONTAINING PROTEIN 1"/>
    <property type="match status" value="1"/>
</dbReference>
<evidence type="ECO:0000259" key="2">
    <source>
        <dbReference type="Pfam" id="PF12572"/>
    </source>
</evidence>